<dbReference type="InterPro" id="IPR006037">
    <property type="entry name" value="RCK_C"/>
</dbReference>
<dbReference type="GO" id="GO:0006813">
    <property type="term" value="P:potassium ion transport"/>
    <property type="evidence" value="ECO:0007669"/>
    <property type="project" value="InterPro"/>
</dbReference>
<proteinExistence type="predicted"/>
<dbReference type="AlphaFoldDB" id="A0AA51RQ52"/>
<evidence type="ECO:0000313" key="2">
    <source>
        <dbReference type="EMBL" id="WMS85536.1"/>
    </source>
</evidence>
<name>A0AA51RQ52_9GAMM</name>
<dbReference type="KEGG" id="plei:Q9312_09955"/>
<protein>
    <submittedName>
        <fullName evidence="2">NAD-binding protein</fullName>
    </submittedName>
</protein>
<keyword evidence="3" id="KW-1185">Reference proteome</keyword>
<accession>A0AA51RQ52</accession>
<dbReference type="GO" id="GO:0008324">
    <property type="term" value="F:monoatomic cation transmembrane transporter activity"/>
    <property type="evidence" value="ECO:0007669"/>
    <property type="project" value="InterPro"/>
</dbReference>
<evidence type="ECO:0000313" key="3">
    <source>
        <dbReference type="Proteomes" id="UP001239782"/>
    </source>
</evidence>
<reference evidence="2 3" key="1">
    <citation type="submission" date="2023-08" db="EMBL/GenBank/DDBJ databases">
        <title>Pleionea litopenaei sp. nov., isolated from stomach of juvenile Litopenaeus vannamei.</title>
        <authorList>
            <person name="Rho A.M."/>
            <person name="Hwang C.Y."/>
        </authorList>
    </citation>
    <scope>NUCLEOTIDE SEQUENCE [LARGE SCALE GENOMIC DNA]</scope>
    <source>
        <strain evidence="2 3">HL-JVS1</strain>
    </source>
</reference>
<evidence type="ECO:0000259" key="1">
    <source>
        <dbReference type="PROSITE" id="PS51202"/>
    </source>
</evidence>
<dbReference type="InterPro" id="IPR036291">
    <property type="entry name" value="NAD(P)-bd_dom_sf"/>
</dbReference>
<dbReference type="InterPro" id="IPR036721">
    <property type="entry name" value="RCK_C_sf"/>
</dbReference>
<dbReference type="Pfam" id="PF02254">
    <property type="entry name" value="TrkA_N"/>
    <property type="match status" value="1"/>
</dbReference>
<dbReference type="RefSeq" id="WP_309200689.1">
    <property type="nucleotide sequence ID" value="NZ_CP133548.1"/>
</dbReference>
<dbReference type="InterPro" id="IPR003148">
    <property type="entry name" value="RCK_N"/>
</dbReference>
<dbReference type="SUPFAM" id="SSF51735">
    <property type="entry name" value="NAD(P)-binding Rossmann-fold domains"/>
    <property type="match status" value="1"/>
</dbReference>
<organism evidence="2 3">
    <name type="scientific">Pleionea litopenaei</name>
    <dbReference type="NCBI Taxonomy" id="3070815"/>
    <lineage>
        <taxon>Bacteria</taxon>
        <taxon>Pseudomonadati</taxon>
        <taxon>Pseudomonadota</taxon>
        <taxon>Gammaproteobacteria</taxon>
        <taxon>Oceanospirillales</taxon>
        <taxon>Pleioneaceae</taxon>
        <taxon>Pleionea</taxon>
    </lineage>
</organism>
<dbReference type="SUPFAM" id="SSF116726">
    <property type="entry name" value="TrkA C-terminal domain-like"/>
    <property type="match status" value="1"/>
</dbReference>
<dbReference type="Proteomes" id="UP001239782">
    <property type="component" value="Chromosome"/>
</dbReference>
<dbReference type="Gene3D" id="3.30.70.1450">
    <property type="entry name" value="Regulator of K+ conductance, C-terminal domain"/>
    <property type="match status" value="1"/>
</dbReference>
<dbReference type="EMBL" id="CP133548">
    <property type="protein sequence ID" value="WMS85536.1"/>
    <property type="molecule type" value="Genomic_DNA"/>
</dbReference>
<dbReference type="InterPro" id="IPR050721">
    <property type="entry name" value="Trk_Ktr_HKT_K-transport"/>
</dbReference>
<gene>
    <name evidence="2" type="ORF">Q9312_09955</name>
</gene>
<sequence length="228" mass="25509">MSHWIAIFGCHDMGYELARTLGDGQKVVLLDHVQSRVERARTLGFTAFVADFQSDEALREAGIGGKISLLFTLLDKDSENVFLILSARAIDQGLRILTIAEYSDSYHRLYAAGASEVVDPYELSARRIFQMITRPQVVEIIEQAFLSQQDIELVEFLVPADSALVTERLGEVESFNAHKLVLLGILMSSHSHQFMFAAGHLDYRIQSEDVLVLVGRDQDFRAFVSSVS</sequence>
<dbReference type="PROSITE" id="PS51202">
    <property type="entry name" value="RCK_C"/>
    <property type="match status" value="1"/>
</dbReference>
<dbReference type="PANTHER" id="PTHR43833:SF9">
    <property type="entry name" value="POTASSIUM CHANNEL PROTEIN YUGO-RELATED"/>
    <property type="match status" value="1"/>
</dbReference>
<dbReference type="Gene3D" id="3.40.50.720">
    <property type="entry name" value="NAD(P)-binding Rossmann-like Domain"/>
    <property type="match status" value="1"/>
</dbReference>
<dbReference type="PANTHER" id="PTHR43833">
    <property type="entry name" value="POTASSIUM CHANNEL PROTEIN 2-RELATED-RELATED"/>
    <property type="match status" value="1"/>
</dbReference>
<feature type="domain" description="RCK C-terminal" evidence="1">
    <location>
        <begin position="138"/>
        <end position="228"/>
    </location>
</feature>